<comment type="caution">
    <text evidence="1">The sequence shown here is derived from an EMBL/GenBank/DDBJ whole genome shotgun (WGS) entry which is preliminary data.</text>
</comment>
<organism evidence="1 2">
    <name type="scientific">Ficus carica</name>
    <name type="common">Common fig</name>
    <dbReference type="NCBI Taxonomy" id="3494"/>
    <lineage>
        <taxon>Eukaryota</taxon>
        <taxon>Viridiplantae</taxon>
        <taxon>Streptophyta</taxon>
        <taxon>Embryophyta</taxon>
        <taxon>Tracheophyta</taxon>
        <taxon>Spermatophyta</taxon>
        <taxon>Magnoliopsida</taxon>
        <taxon>eudicotyledons</taxon>
        <taxon>Gunneridae</taxon>
        <taxon>Pentapetalae</taxon>
        <taxon>rosids</taxon>
        <taxon>fabids</taxon>
        <taxon>Rosales</taxon>
        <taxon>Moraceae</taxon>
        <taxon>Ficeae</taxon>
        <taxon>Ficus</taxon>
    </lineage>
</organism>
<evidence type="ECO:0000313" key="2">
    <source>
        <dbReference type="Proteomes" id="UP001187192"/>
    </source>
</evidence>
<dbReference type="EMBL" id="BTGU01000132">
    <property type="protein sequence ID" value="GMN62645.1"/>
    <property type="molecule type" value="Genomic_DNA"/>
</dbReference>
<name>A0AA88J5J3_FICCA</name>
<keyword evidence="2" id="KW-1185">Reference proteome</keyword>
<accession>A0AA88J5J3</accession>
<dbReference type="Proteomes" id="UP001187192">
    <property type="component" value="Unassembled WGS sequence"/>
</dbReference>
<dbReference type="AlphaFoldDB" id="A0AA88J5J3"/>
<sequence length="77" mass="9057">MYLVLNPVGLKRTARFRWHSEEWRRSSAYSTGPKESLHDMEILFRLCVAGTYLQVMFVRDEEARAWCLGMEDLRGCS</sequence>
<protein>
    <submittedName>
        <fullName evidence="1">Uncharacterized protein</fullName>
    </submittedName>
</protein>
<reference evidence="1" key="1">
    <citation type="submission" date="2023-07" db="EMBL/GenBank/DDBJ databases">
        <title>draft genome sequence of fig (Ficus carica).</title>
        <authorList>
            <person name="Takahashi T."/>
            <person name="Nishimura K."/>
        </authorList>
    </citation>
    <scope>NUCLEOTIDE SEQUENCE</scope>
</reference>
<evidence type="ECO:0000313" key="1">
    <source>
        <dbReference type="EMBL" id="GMN62645.1"/>
    </source>
</evidence>
<proteinExistence type="predicted"/>
<gene>
    <name evidence="1" type="ORF">TIFTF001_031725</name>
</gene>